<keyword evidence="2" id="KW-1185">Reference proteome</keyword>
<proteinExistence type="predicted"/>
<protein>
    <submittedName>
        <fullName evidence="1">Uncharacterized protein</fullName>
    </submittedName>
</protein>
<dbReference type="InParanoid" id="A0A0C2W942"/>
<sequence length="78" mass="9143">MKNRPVLLEPKLQLYTFDFHFTSPLDSFVWLSVLRWRGVAMYLGDPGDSRTCGERTSCERHDHSHRFRVGEAKSEIMT</sequence>
<evidence type="ECO:0000313" key="2">
    <source>
        <dbReference type="Proteomes" id="UP000054549"/>
    </source>
</evidence>
<dbReference type="AlphaFoldDB" id="A0A0C2W942"/>
<reference evidence="1 2" key="1">
    <citation type="submission" date="2014-04" db="EMBL/GenBank/DDBJ databases">
        <title>Evolutionary Origins and Diversification of the Mycorrhizal Mutualists.</title>
        <authorList>
            <consortium name="DOE Joint Genome Institute"/>
            <consortium name="Mycorrhizal Genomics Consortium"/>
            <person name="Kohler A."/>
            <person name="Kuo A."/>
            <person name="Nagy L.G."/>
            <person name="Floudas D."/>
            <person name="Copeland A."/>
            <person name="Barry K.W."/>
            <person name="Cichocki N."/>
            <person name="Veneault-Fourrey C."/>
            <person name="LaButti K."/>
            <person name="Lindquist E.A."/>
            <person name="Lipzen A."/>
            <person name="Lundell T."/>
            <person name="Morin E."/>
            <person name="Murat C."/>
            <person name="Riley R."/>
            <person name="Ohm R."/>
            <person name="Sun H."/>
            <person name="Tunlid A."/>
            <person name="Henrissat B."/>
            <person name="Grigoriev I.V."/>
            <person name="Hibbett D.S."/>
            <person name="Martin F."/>
        </authorList>
    </citation>
    <scope>NUCLEOTIDE SEQUENCE [LARGE SCALE GENOMIC DNA]</scope>
    <source>
        <strain evidence="1 2">Koide BX008</strain>
    </source>
</reference>
<gene>
    <name evidence="1" type="ORF">M378DRAFT_171391</name>
</gene>
<organism evidence="1 2">
    <name type="scientific">Amanita muscaria (strain Koide BX008)</name>
    <dbReference type="NCBI Taxonomy" id="946122"/>
    <lineage>
        <taxon>Eukaryota</taxon>
        <taxon>Fungi</taxon>
        <taxon>Dikarya</taxon>
        <taxon>Basidiomycota</taxon>
        <taxon>Agaricomycotina</taxon>
        <taxon>Agaricomycetes</taxon>
        <taxon>Agaricomycetidae</taxon>
        <taxon>Agaricales</taxon>
        <taxon>Pluteineae</taxon>
        <taxon>Amanitaceae</taxon>
        <taxon>Amanita</taxon>
    </lineage>
</organism>
<dbReference type="HOGENOM" id="CLU_2621505_0_0_1"/>
<accession>A0A0C2W942</accession>
<name>A0A0C2W942_AMAMK</name>
<dbReference type="EMBL" id="KN818359">
    <property type="protein sequence ID" value="KIL57722.1"/>
    <property type="molecule type" value="Genomic_DNA"/>
</dbReference>
<dbReference type="Proteomes" id="UP000054549">
    <property type="component" value="Unassembled WGS sequence"/>
</dbReference>
<evidence type="ECO:0000313" key="1">
    <source>
        <dbReference type="EMBL" id="KIL57722.1"/>
    </source>
</evidence>